<dbReference type="InterPro" id="IPR003718">
    <property type="entry name" value="OsmC/Ohr_fam"/>
</dbReference>
<keyword evidence="3" id="KW-1185">Reference proteome</keyword>
<dbReference type="PANTHER" id="PTHR34352">
    <property type="entry name" value="PROTEIN YHFA"/>
    <property type="match status" value="1"/>
</dbReference>
<dbReference type="Gene3D" id="3.30.300.20">
    <property type="match status" value="1"/>
</dbReference>
<dbReference type="AlphaFoldDB" id="A0A8J3IMQ1"/>
<organism evidence="2 3">
    <name type="scientific">Reticulibacter mediterranei</name>
    <dbReference type="NCBI Taxonomy" id="2778369"/>
    <lineage>
        <taxon>Bacteria</taxon>
        <taxon>Bacillati</taxon>
        <taxon>Chloroflexota</taxon>
        <taxon>Ktedonobacteria</taxon>
        <taxon>Ktedonobacterales</taxon>
        <taxon>Reticulibacteraceae</taxon>
        <taxon>Reticulibacter</taxon>
    </lineage>
</organism>
<dbReference type="RefSeq" id="WP_220204262.1">
    <property type="nucleotide sequence ID" value="NZ_BNJK01000001.1"/>
</dbReference>
<name>A0A8J3IMQ1_9CHLR</name>
<accession>A0A8J3IMQ1</accession>
<dbReference type="InterPro" id="IPR015946">
    <property type="entry name" value="KH_dom-like_a/b"/>
</dbReference>
<keyword evidence="1" id="KW-0812">Transmembrane</keyword>
<dbReference type="SUPFAM" id="SSF82784">
    <property type="entry name" value="OsmC-like"/>
    <property type="match status" value="1"/>
</dbReference>
<keyword evidence="1" id="KW-1133">Transmembrane helix</keyword>
<evidence type="ECO:0000256" key="1">
    <source>
        <dbReference type="SAM" id="Phobius"/>
    </source>
</evidence>
<comment type="caution">
    <text evidence="2">The sequence shown here is derived from an EMBL/GenBank/DDBJ whole genome shotgun (WGS) entry which is preliminary data.</text>
</comment>
<reference evidence="2" key="1">
    <citation type="submission" date="2020-10" db="EMBL/GenBank/DDBJ databases">
        <title>Taxonomic study of unclassified bacteria belonging to the class Ktedonobacteria.</title>
        <authorList>
            <person name="Yabe S."/>
            <person name="Wang C.M."/>
            <person name="Zheng Y."/>
            <person name="Sakai Y."/>
            <person name="Cavaletti L."/>
            <person name="Monciardini P."/>
            <person name="Donadio S."/>
        </authorList>
    </citation>
    <scope>NUCLEOTIDE SEQUENCE</scope>
    <source>
        <strain evidence="2">ID150040</strain>
    </source>
</reference>
<evidence type="ECO:0000313" key="3">
    <source>
        <dbReference type="Proteomes" id="UP000597444"/>
    </source>
</evidence>
<dbReference type="InterPro" id="IPR036102">
    <property type="entry name" value="OsmC/Ohrsf"/>
</dbReference>
<evidence type="ECO:0000313" key="2">
    <source>
        <dbReference type="EMBL" id="GHO93480.1"/>
    </source>
</evidence>
<dbReference type="Pfam" id="PF02566">
    <property type="entry name" value="OsmC"/>
    <property type="match status" value="1"/>
</dbReference>
<gene>
    <name evidence="2" type="ORF">KSF_035280</name>
</gene>
<proteinExistence type="predicted"/>
<keyword evidence="1" id="KW-0472">Membrane</keyword>
<dbReference type="PANTHER" id="PTHR34352:SF1">
    <property type="entry name" value="PROTEIN YHFA"/>
    <property type="match status" value="1"/>
</dbReference>
<feature type="transmembrane region" description="Helical" evidence="1">
    <location>
        <begin position="43"/>
        <end position="60"/>
    </location>
</feature>
<dbReference type="EMBL" id="BNJK01000001">
    <property type="protein sequence ID" value="GHO93480.1"/>
    <property type="molecule type" value="Genomic_DNA"/>
</dbReference>
<protein>
    <submittedName>
        <fullName evidence="2">Peroxiredoxin</fullName>
    </submittedName>
</protein>
<dbReference type="Proteomes" id="UP000597444">
    <property type="component" value="Unassembled WGS sequence"/>
</dbReference>
<sequence>MANEMVAHAQSVGESSFTIETGSRHSITLSGAPEDQGARPMEMLLVALAGCAGVGIRSILRKMRQDVTDYKINVSGERAEQDPKIFTRIVVEHIFTGTNLRPENIQRAIDLDTTNYCGVNVMLSKSARIEHRFQIIEAATS</sequence>